<dbReference type="InterPro" id="IPR036873">
    <property type="entry name" value="Rhodanese-like_dom_sf"/>
</dbReference>
<dbReference type="FunCoup" id="A8IHY1">
    <property type="interactions" value="225"/>
</dbReference>
<gene>
    <name evidence="1" type="ORF">CHLRE_10g444500v5</name>
</gene>
<reference evidence="1 2" key="1">
    <citation type="journal article" date="2007" name="Science">
        <title>The Chlamydomonas genome reveals the evolution of key animal and plant functions.</title>
        <authorList>
            <person name="Merchant S.S."/>
            <person name="Prochnik S.E."/>
            <person name="Vallon O."/>
            <person name="Harris E.H."/>
            <person name="Karpowicz S.J."/>
            <person name="Witman G.B."/>
            <person name="Terry A."/>
            <person name="Salamov A."/>
            <person name="Fritz-Laylin L.K."/>
            <person name="Marechal-Drouard L."/>
            <person name="Marshall W.F."/>
            <person name="Qu L.H."/>
            <person name="Nelson D.R."/>
            <person name="Sanderfoot A.A."/>
            <person name="Spalding M.H."/>
            <person name="Kapitonov V.V."/>
            <person name="Ren Q."/>
            <person name="Ferris P."/>
            <person name="Lindquist E."/>
            <person name="Shapiro H."/>
            <person name="Lucas S.M."/>
            <person name="Grimwood J."/>
            <person name="Schmutz J."/>
            <person name="Cardol P."/>
            <person name="Cerutti H."/>
            <person name="Chanfreau G."/>
            <person name="Chen C.L."/>
            <person name="Cognat V."/>
            <person name="Croft M.T."/>
            <person name="Dent R."/>
            <person name="Dutcher S."/>
            <person name="Fernandez E."/>
            <person name="Fukuzawa H."/>
            <person name="Gonzalez-Ballester D."/>
            <person name="Gonzalez-Halphen D."/>
            <person name="Hallmann A."/>
            <person name="Hanikenne M."/>
            <person name="Hippler M."/>
            <person name="Inwood W."/>
            <person name="Jabbari K."/>
            <person name="Kalanon M."/>
            <person name="Kuras R."/>
            <person name="Lefebvre P.A."/>
            <person name="Lemaire S.D."/>
            <person name="Lobanov A.V."/>
            <person name="Lohr M."/>
            <person name="Manuell A."/>
            <person name="Meier I."/>
            <person name="Mets L."/>
            <person name="Mittag M."/>
            <person name="Mittelmeier T."/>
            <person name="Moroney J.V."/>
            <person name="Moseley J."/>
            <person name="Napoli C."/>
            <person name="Nedelcu A.M."/>
            <person name="Niyogi K."/>
            <person name="Novoselov S.V."/>
            <person name="Paulsen I.T."/>
            <person name="Pazour G."/>
            <person name="Purton S."/>
            <person name="Ral J.P."/>
            <person name="Riano-Pachon D.M."/>
            <person name="Riekhof W."/>
            <person name="Rymarquis L."/>
            <person name="Schroda M."/>
            <person name="Stern D."/>
            <person name="Umen J."/>
            <person name="Willows R."/>
            <person name="Wilson N."/>
            <person name="Zimmer S.L."/>
            <person name="Allmer J."/>
            <person name="Balk J."/>
            <person name="Bisova K."/>
            <person name="Chen C.J."/>
            <person name="Elias M."/>
            <person name="Gendler K."/>
            <person name="Hauser C."/>
            <person name="Lamb M.R."/>
            <person name="Ledford H."/>
            <person name="Long J.C."/>
            <person name="Minagawa J."/>
            <person name="Page M.D."/>
            <person name="Pan J."/>
            <person name="Pootakham W."/>
            <person name="Roje S."/>
            <person name="Rose A."/>
            <person name="Stahlberg E."/>
            <person name="Terauchi A.M."/>
            <person name="Yang P."/>
            <person name="Ball S."/>
            <person name="Bowler C."/>
            <person name="Dieckmann C.L."/>
            <person name="Gladyshev V.N."/>
            <person name="Green P."/>
            <person name="Jorgensen R."/>
            <person name="Mayfield S."/>
            <person name="Mueller-Roeber B."/>
            <person name="Rajamani S."/>
            <person name="Sayre R.T."/>
            <person name="Brokstein P."/>
            <person name="Dubchak I."/>
            <person name="Goodstein D."/>
            <person name="Hornick L."/>
            <person name="Huang Y.W."/>
            <person name="Jhaveri J."/>
            <person name="Luo Y."/>
            <person name="Martinez D."/>
            <person name="Ngau W.C."/>
            <person name="Otillar B."/>
            <person name="Poliakov A."/>
            <person name="Porter A."/>
            <person name="Szajkowski L."/>
            <person name="Werner G."/>
            <person name="Zhou K."/>
            <person name="Grigoriev I.V."/>
            <person name="Rokhsar D.S."/>
            <person name="Grossman A.R."/>
        </authorList>
    </citation>
    <scope>NUCLEOTIDE SEQUENCE [LARGE SCALE GENOMIC DNA]</scope>
    <source>
        <strain evidence="2">CC-503</strain>
    </source>
</reference>
<dbReference type="SUPFAM" id="SSF52821">
    <property type="entry name" value="Rhodanese/Cell cycle control phosphatase"/>
    <property type="match status" value="1"/>
</dbReference>
<dbReference type="STRING" id="3055.A8IHY1"/>
<dbReference type="Gramene" id="PNW77615">
    <property type="protein sequence ID" value="PNW77615"/>
    <property type="gene ID" value="CHLRE_10g444500v5"/>
</dbReference>
<evidence type="ECO:0000313" key="2">
    <source>
        <dbReference type="Proteomes" id="UP000006906"/>
    </source>
</evidence>
<evidence type="ECO:0000313" key="1">
    <source>
        <dbReference type="EMBL" id="PNW77615.1"/>
    </source>
</evidence>
<accession>A8IHY1</accession>
<dbReference type="SMART" id="SM00450">
    <property type="entry name" value="RHOD"/>
    <property type="match status" value="1"/>
</dbReference>
<dbReference type="GeneID" id="5716057"/>
<dbReference type="KEGG" id="cre:CHLRE_10g444500v5"/>
<dbReference type="InParanoid" id="A8IHY1"/>
<sequence length="148" mass="15917">MLARSLARPSSAFGRAVVARRLHVSCPAMRQVPVPQDVMPKQAQELLQEDYKYLDVRTTEEYAGGHAPAAVNVPVVNFGPGGMVPNPGFLQAVEAAFPDKQERLVVGCKSGRRSLMAIDLLSQAGYCELVNLAGGFDLWAGQGLPVVR</sequence>
<keyword evidence="2" id="KW-1185">Reference proteome</keyword>
<dbReference type="eggNOG" id="KOG1530">
    <property type="taxonomic scope" value="Eukaryota"/>
</dbReference>
<organism evidence="1 2">
    <name type="scientific">Chlamydomonas reinhardtii</name>
    <name type="common">Chlamydomonas smithii</name>
    <dbReference type="NCBI Taxonomy" id="3055"/>
    <lineage>
        <taxon>Eukaryota</taxon>
        <taxon>Viridiplantae</taxon>
        <taxon>Chlorophyta</taxon>
        <taxon>core chlorophytes</taxon>
        <taxon>Chlorophyceae</taxon>
        <taxon>CS clade</taxon>
        <taxon>Chlamydomonadales</taxon>
        <taxon>Chlamydomonadaceae</taxon>
        <taxon>Chlamydomonas</taxon>
    </lineage>
</organism>
<dbReference type="OMA" id="YACKKED"/>
<dbReference type="InterPro" id="IPR052367">
    <property type="entry name" value="Thiosulfate_ST/Rhodanese-like"/>
</dbReference>
<proteinExistence type="predicted"/>
<dbReference type="Proteomes" id="UP000006906">
    <property type="component" value="Chromosome 10"/>
</dbReference>
<dbReference type="RefSeq" id="XP_001690324.1">
    <property type="nucleotide sequence ID" value="XM_001690272.2"/>
</dbReference>
<dbReference type="Pfam" id="PF00581">
    <property type="entry name" value="Rhodanese"/>
    <property type="match status" value="1"/>
</dbReference>
<dbReference type="CDD" id="cd00158">
    <property type="entry name" value="RHOD"/>
    <property type="match status" value="1"/>
</dbReference>
<dbReference type="PaxDb" id="3055-EDP05583"/>
<dbReference type="PANTHER" id="PTHR45431">
    <property type="entry name" value="RHODANESE-LIKE DOMAIN-CONTAINING PROTEIN 15, CHLOROPLASTIC"/>
    <property type="match status" value="1"/>
</dbReference>
<dbReference type="HOGENOM" id="CLU_089574_3_2_1"/>
<dbReference type="PROSITE" id="PS50206">
    <property type="entry name" value="RHODANESE_3"/>
    <property type="match status" value="1"/>
</dbReference>
<name>A8IHY1_CHLRE</name>
<dbReference type="Gene3D" id="3.40.250.10">
    <property type="entry name" value="Rhodanese-like domain"/>
    <property type="match status" value="1"/>
</dbReference>
<dbReference type="EMBL" id="CM008971">
    <property type="protein sequence ID" value="PNW77615.1"/>
    <property type="molecule type" value="Genomic_DNA"/>
</dbReference>
<dbReference type="PANTHER" id="PTHR45431:SF3">
    <property type="entry name" value="RHODANESE-LIKE DOMAIN-CONTAINING PROTEIN 15, CHLOROPLASTIC"/>
    <property type="match status" value="1"/>
</dbReference>
<dbReference type="OrthoDB" id="566238at2759"/>
<protein>
    <submittedName>
        <fullName evidence="1">Uncharacterized protein</fullName>
    </submittedName>
</protein>
<dbReference type="AlphaFoldDB" id="A8IHY1"/>
<dbReference type="InterPro" id="IPR001763">
    <property type="entry name" value="Rhodanese-like_dom"/>
</dbReference>